<evidence type="ECO:0000256" key="9">
    <source>
        <dbReference type="SAM" id="MobiDB-lite"/>
    </source>
</evidence>
<keyword evidence="12" id="KW-1185">Reference proteome</keyword>
<reference evidence="13" key="1">
    <citation type="submission" date="2025-08" db="UniProtKB">
        <authorList>
            <consortium name="RefSeq"/>
        </authorList>
    </citation>
    <scope>IDENTIFICATION</scope>
</reference>
<dbReference type="AlphaFoldDB" id="A0A9W2ZF56"/>
<keyword evidence="6 10" id="KW-0472">Membrane</keyword>
<dbReference type="RefSeq" id="XP_055873583.1">
    <property type="nucleotide sequence ID" value="XM_056017608.1"/>
</dbReference>
<evidence type="ECO:0000256" key="6">
    <source>
        <dbReference type="ARBA" id="ARBA00023136"/>
    </source>
</evidence>
<dbReference type="PANTHER" id="PTHR24248">
    <property type="entry name" value="ADRENERGIC RECEPTOR-RELATED G-PROTEIN COUPLED RECEPTOR"/>
    <property type="match status" value="1"/>
</dbReference>
<dbReference type="PROSITE" id="PS00237">
    <property type="entry name" value="G_PROTEIN_RECEP_F1_1"/>
    <property type="match status" value="1"/>
</dbReference>
<dbReference type="Pfam" id="PF00001">
    <property type="entry name" value="7tm_1"/>
    <property type="match status" value="1"/>
</dbReference>
<feature type="transmembrane region" description="Helical" evidence="10">
    <location>
        <begin position="257"/>
        <end position="281"/>
    </location>
</feature>
<gene>
    <name evidence="13" type="primary">LOC106077983</name>
</gene>
<sequence>MTSFVAVEIVVGALLMPLFVVEMTNDGKWKLGQLACTIRNFFSGCTCQLSISHICCMAVDRFLAIKHPLFYRRLTMRHALVQVGLAWLIPLITMMAFRLMDWYKDEQDLFNCAESHKICTMAFNNVFFYVTFPLFFVFPFLLAITLYIVILMEVQNFHIRTARFKRHGQPKCLRTNMNNNAASFDVQSHTGNARKTSLTSDAETNANNPDVLRNVSRGVQKPDRKNLKAYKTIGSLASSLMRSEKRKMSIFSSNQSLTKLIMTSFVAVEIVIGAFLMPLFVVETVNDGHWKLGLLTCMGDTKNKGVKILKEITSSASMYYPILAV</sequence>
<dbReference type="GO" id="GO:0004930">
    <property type="term" value="F:G protein-coupled receptor activity"/>
    <property type="evidence" value="ECO:0007669"/>
    <property type="project" value="UniProtKB-KW"/>
</dbReference>
<protein>
    <submittedName>
        <fullName evidence="13">Beta-3 adrenergic receptor-like</fullName>
    </submittedName>
</protein>
<evidence type="ECO:0000313" key="12">
    <source>
        <dbReference type="Proteomes" id="UP001165740"/>
    </source>
</evidence>
<evidence type="ECO:0000256" key="3">
    <source>
        <dbReference type="ARBA" id="ARBA00022692"/>
    </source>
</evidence>
<feature type="compositionally biased region" description="Polar residues" evidence="9">
    <location>
        <begin position="188"/>
        <end position="208"/>
    </location>
</feature>
<evidence type="ECO:0000256" key="7">
    <source>
        <dbReference type="ARBA" id="ARBA00023170"/>
    </source>
</evidence>
<dbReference type="Gene3D" id="1.20.1070.10">
    <property type="entry name" value="Rhodopsin 7-helix transmembrane proteins"/>
    <property type="match status" value="1"/>
</dbReference>
<dbReference type="InterPro" id="IPR000276">
    <property type="entry name" value="GPCR_Rhodpsn"/>
</dbReference>
<evidence type="ECO:0000259" key="11">
    <source>
        <dbReference type="PROSITE" id="PS50262"/>
    </source>
</evidence>
<feature type="region of interest" description="Disordered" evidence="9">
    <location>
        <begin position="188"/>
        <end position="210"/>
    </location>
</feature>
<dbReference type="Proteomes" id="UP001165740">
    <property type="component" value="Chromosome 18"/>
</dbReference>
<dbReference type="InterPro" id="IPR017452">
    <property type="entry name" value="GPCR_Rhodpsn_7TM"/>
</dbReference>
<evidence type="ECO:0000256" key="2">
    <source>
        <dbReference type="ARBA" id="ARBA00022475"/>
    </source>
</evidence>
<accession>A0A9W2ZF56</accession>
<keyword evidence="8" id="KW-0807">Transducer</keyword>
<evidence type="ECO:0000256" key="8">
    <source>
        <dbReference type="ARBA" id="ARBA00023224"/>
    </source>
</evidence>
<keyword evidence="2" id="KW-1003">Cell membrane</keyword>
<dbReference type="PROSITE" id="PS50262">
    <property type="entry name" value="G_PROTEIN_RECEP_F1_2"/>
    <property type="match status" value="1"/>
</dbReference>
<organism evidence="12 13">
    <name type="scientific">Biomphalaria glabrata</name>
    <name type="common">Bloodfluke planorb</name>
    <name type="synonym">Freshwater snail</name>
    <dbReference type="NCBI Taxonomy" id="6526"/>
    <lineage>
        <taxon>Eukaryota</taxon>
        <taxon>Metazoa</taxon>
        <taxon>Spiralia</taxon>
        <taxon>Lophotrochozoa</taxon>
        <taxon>Mollusca</taxon>
        <taxon>Gastropoda</taxon>
        <taxon>Heterobranchia</taxon>
        <taxon>Euthyneura</taxon>
        <taxon>Panpulmonata</taxon>
        <taxon>Hygrophila</taxon>
        <taxon>Lymnaeoidea</taxon>
        <taxon>Planorbidae</taxon>
        <taxon>Biomphalaria</taxon>
    </lineage>
</organism>
<feature type="transmembrane region" description="Helical" evidence="10">
    <location>
        <begin position="6"/>
        <end position="24"/>
    </location>
</feature>
<evidence type="ECO:0000256" key="4">
    <source>
        <dbReference type="ARBA" id="ARBA00022989"/>
    </source>
</evidence>
<keyword evidence="7" id="KW-0675">Receptor</keyword>
<feature type="domain" description="G-protein coupled receptors family 1 profile" evidence="11">
    <location>
        <begin position="1"/>
        <end position="156"/>
    </location>
</feature>
<feature type="transmembrane region" description="Helical" evidence="10">
    <location>
        <begin position="126"/>
        <end position="150"/>
    </location>
</feature>
<evidence type="ECO:0000256" key="10">
    <source>
        <dbReference type="SAM" id="Phobius"/>
    </source>
</evidence>
<name>A0A9W2ZF56_BIOGL</name>
<feature type="transmembrane region" description="Helical" evidence="10">
    <location>
        <begin position="79"/>
        <end position="100"/>
    </location>
</feature>
<evidence type="ECO:0000256" key="5">
    <source>
        <dbReference type="ARBA" id="ARBA00023040"/>
    </source>
</evidence>
<keyword evidence="5" id="KW-0297">G-protein coupled receptor</keyword>
<evidence type="ECO:0000313" key="13">
    <source>
        <dbReference type="RefSeq" id="XP_055873583.1"/>
    </source>
</evidence>
<dbReference type="OrthoDB" id="6143633at2759"/>
<dbReference type="SUPFAM" id="SSF81321">
    <property type="entry name" value="Family A G protein-coupled receptor-like"/>
    <property type="match status" value="1"/>
</dbReference>
<evidence type="ECO:0000256" key="1">
    <source>
        <dbReference type="ARBA" id="ARBA00004651"/>
    </source>
</evidence>
<dbReference type="GeneID" id="106077983"/>
<comment type="subcellular location">
    <subcellularLocation>
        <location evidence="1">Cell membrane</location>
        <topology evidence="1">Multi-pass membrane protein</topology>
    </subcellularLocation>
</comment>
<proteinExistence type="predicted"/>
<dbReference type="GO" id="GO:0005886">
    <property type="term" value="C:plasma membrane"/>
    <property type="evidence" value="ECO:0007669"/>
    <property type="project" value="UniProtKB-SubCell"/>
</dbReference>
<keyword evidence="3 10" id="KW-0812">Transmembrane</keyword>
<keyword evidence="4 10" id="KW-1133">Transmembrane helix</keyword>